<proteinExistence type="predicted"/>
<evidence type="ECO:0000313" key="2">
    <source>
        <dbReference type="Proteomes" id="UP001215097"/>
    </source>
</evidence>
<dbReference type="Proteomes" id="UP001215097">
    <property type="component" value="Chromosome"/>
</dbReference>
<name>A0ABY7XKL3_MICLT</name>
<organism evidence="1 2">
    <name type="scientific">Microbacterium luteolum</name>
    <name type="common">Aureobacterium luteolum</name>
    <dbReference type="NCBI Taxonomy" id="69367"/>
    <lineage>
        <taxon>Bacteria</taxon>
        <taxon>Bacillati</taxon>
        <taxon>Actinomycetota</taxon>
        <taxon>Actinomycetes</taxon>
        <taxon>Micrococcales</taxon>
        <taxon>Microbacteriaceae</taxon>
        <taxon>Microbacterium</taxon>
    </lineage>
</organism>
<reference evidence="1 2" key="1">
    <citation type="submission" date="2021-06" db="EMBL/GenBank/DDBJ databases">
        <title>Genome-based taxonomic framework of Microbacterium strains isolated from marine environment, the description of four new species and reclassification of four preexisting species.</title>
        <authorList>
            <person name="Lee S.D."/>
            <person name="Kim S.-M."/>
            <person name="Byeon Y.-S."/>
            <person name="Yang H.L."/>
            <person name="Kim I.S."/>
        </authorList>
    </citation>
    <scope>NUCLEOTIDE SEQUENCE [LARGE SCALE GENOMIC DNA]</scope>
    <source>
        <strain evidence="1 2">KACC 14465</strain>
    </source>
</reference>
<evidence type="ECO:0000313" key="1">
    <source>
        <dbReference type="EMBL" id="WDM42527.1"/>
    </source>
</evidence>
<sequence length="61" mass="6870">MTTRGIRYFNRPYTFADDEQADLAATFLRQIASGQTAGRLLQVGNQQIFVTPGTDVILYEE</sequence>
<protein>
    <submittedName>
        <fullName evidence="1">Uncharacterized protein</fullName>
    </submittedName>
</protein>
<accession>A0ABY7XKL3</accession>
<keyword evidence="2" id="KW-1185">Reference proteome</keyword>
<dbReference type="RefSeq" id="WP_282216380.1">
    <property type="nucleotide sequence ID" value="NZ_BAAAUN010000001.1"/>
</dbReference>
<gene>
    <name evidence="1" type="ORF">KV395_04240</name>
</gene>
<dbReference type="EMBL" id="CP078075">
    <property type="protein sequence ID" value="WDM42527.1"/>
    <property type="molecule type" value="Genomic_DNA"/>
</dbReference>